<sequence length="163" mass="18070">MKKVTLLICLLFLLSVPVSAETVEEKLNPTQNDAPATQQVDESPSMALTIFKGVVVLIVLIGGFILVTRFIHERTRGVRHSGRLTHLGGVPLGKDRSVQLVKIQDKIYVVGVGENVQLLDTLDDLEGYEPTDFEESSPKSSPSPFLETFKQQLEQLQKNRGRS</sequence>
<reference evidence="9 11" key="2">
    <citation type="journal article" date="2016" name="Front. Microbiol.">
        <title>Genomic Resource of Rice Seed Associated Bacteria.</title>
        <authorList>
            <person name="Midha S."/>
            <person name="Bansal K."/>
            <person name="Sharma S."/>
            <person name="Kumar N."/>
            <person name="Patil P.P."/>
            <person name="Chaudhry V."/>
            <person name="Patil P.B."/>
        </authorList>
    </citation>
    <scope>NUCLEOTIDE SEQUENCE [LARGE SCALE GENOMIC DNA]</scope>
    <source>
        <strain evidence="9 11">RSA11</strain>
    </source>
</reference>
<reference evidence="8 10" key="1">
    <citation type="journal article" date="2015" name="Int. J. Syst. Evol. Microbiol.">
        <title>Exiguobacterium enclense sp. nov., isolated from sediment.</title>
        <authorList>
            <person name="Dastager S.G."/>
            <person name="Mawlankar R."/>
            <person name="Sonalkar V.V."/>
            <person name="Thorat M.N."/>
            <person name="Mual P."/>
            <person name="Verma A."/>
            <person name="Krishnamurthi S."/>
            <person name="Tang S.K."/>
            <person name="Li W.J."/>
        </authorList>
    </citation>
    <scope>NUCLEOTIDE SEQUENCE [LARGE SCALE GENOMIC DNA]</scope>
    <source>
        <strain evidence="8 10">NIO-1109</strain>
    </source>
</reference>
<dbReference type="Proteomes" id="UP000072605">
    <property type="component" value="Unassembled WGS sequence"/>
</dbReference>
<evidence type="ECO:0000256" key="2">
    <source>
        <dbReference type="ARBA" id="ARBA00022475"/>
    </source>
</evidence>
<keyword evidence="2" id="KW-1003">Cell membrane</keyword>
<organism evidence="8 10">
    <name type="scientific">Exiguobacterium indicum</name>
    <dbReference type="NCBI Taxonomy" id="296995"/>
    <lineage>
        <taxon>Bacteria</taxon>
        <taxon>Bacillati</taxon>
        <taxon>Bacillota</taxon>
        <taxon>Bacilli</taxon>
        <taxon>Bacillales</taxon>
        <taxon>Bacillales Family XII. Incertae Sedis</taxon>
        <taxon>Exiguobacterium</taxon>
    </lineage>
</organism>
<dbReference type="GO" id="GO:0016020">
    <property type="term" value="C:membrane"/>
    <property type="evidence" value="ECO:0007669"/>
    <property type="project" value="InterPro"/>
</dbReference>
<keyword evidence="8" id="KW-0969">Cilium</keyword>
<comment type="subcellular location">
    <subcellularLocation>
        <location evidence="1">Cell membrane</location>
    </subcellularLocation>
</comment>
<dbReference type="AlphaFoldDB" id="A0A0V8GKC1"/>
<name>A0A0V8GKC1_9BACL</name>
<keyword evidence="8" id="KW-0966">Cell projection</keyword>
<dbReference type="Pfam" id="PF04347">
    <property type="entry name" value="FliO"/>
    <property type="match status" value="1"/>
</dbReference>
<evidence type="ECO:0000313" key="9">
    <source>
        <dbReference type="EMBL" id="KTR26496.1"/>
    </source>
</evidence>
<gene>
    <name evidence="8" type="ORF">AS033_04515</name>
    <name evidence="9" type="ORF">RSA11_09665</name>
</gene>
<keyword evidence="8" id="KW-0282">Flagellum</keyword>
<protein>
    <submittedName>
        <fullName evidence="8">Flagellar biosynthesis protein FliO</fullName>
    </submittedName>
</protein>
<dbReference type="OrthoDB" id="2376965at2"/>
<evidence type="ECO:0000256" key="3">
    <source>
        <dbReference type="ARBA" id="ARBA00022692"/>
    </source>
</evidence>
<evidence type="ECO:0000256" key="6">
    <source>
        <dbReference type="SAM" id="Phobius"/>
    </source>
</evidence>
<evidence type="ECO:0000313" key="10">
    <source>
        <dbReference type="Proteomes" id="UP000053797"/>
    </source>
</evidence>
<keyword evidence="3 6" id="KW-0812">Transmembrane</keyword>
<dbReference type="EMBL" id="LDQV01000023">
    <property type="protein sequence ID" value="KTR26496.1"/>
    <property type="molecule type" value="Genomic_DNA"/>
</dbReference>
<dbReference type="RefSeq" id="WP_023468707.1">
    <property type="nucleotide sequence ID" value="NZ_FMYN01000001.1"/>
</dbReference>
<comment type="caution">
    <text evidence="8">The sequence shown here is derived from an EMBL/GenBank/DDBJ whole genome shotgun (WGS) entry which is preliminary data.</text>
</comment>
<evidence type="ECO:0000256" key="4">
    <source>
        <dbReference type="ARBA" id="ARBA00022989"/>
    </source>
</evidence>
<accession>A0A0V8GKC1</accession>
<evidence type="ECO:0000313" key="8">
    <source>
        <dbReference type="EMBL" id="KSU50650.1"/>
    </source>
</evidence>
<feature type="chain" id="PRO_5006891999" evidence="7">
    <location>
        <begin position="21"/>
        <end position="163"/>
    </location>
</feature>
<evidence type="ECO:0000256" key="5">
    <source>
        <dbReference type="ARBA" id="ARBA00023136"/>
    </source>
</evidence>
<dbReference type="Proteomes" id="UP000053797">
    <property type="component" value="Unassembled WGS sequence"/>
</dbReference>
<dbReference type="GO" id="GO:0044781">
    <property type="term" value="P:bacterial-type flagellum organization"/>
    <property type="evidence" value="ECO:0007669"/>
    <property type="project" value="InterPro"/>
</dbReference>
<keyword evidence="4 6" id="KW-1133">Transmembrane helix</keyword>
<keyword evidence="7" id="KW-0732">Signal</keyword>
<dbReference type="EMBL" id="LNQL01000001">
    <property type="protein sequence ID" value="KSU50650.1"/>
    <property type="molecule type" value="Genomic_DNA"/>
</dbReference>
<evidence type="ECO:0000256" key="7">
    <source>
        <dbReference type="SAM" id="SignalP"/>
    </source>
</evidence>
<evidence type="ECO:0000256" key="1">
    <source>
        <dbReference type="ARBA" id="ARBA00004236"/>
    </source>
</evidence>
<proteinExistence type="predicted"/>
<keyword evidence="5 6" id="KW-0472">Membrane</keyword>
<evidence type="ECO:0000313" key="11">
    <source>
        <dbReference type="Proteomes" id="UP000072605"/>
    </source>
</evidence>
<dbReference type="InterPro" id="IPR022781">
    <property type="entry name" value="Flagellar_biosynth_FliO"/>
</dbReference>
<feature type="transmembrane region" description="Helical" evidence="6">
    <location>
        <begin position="44"/>
        <end position="67"/>
    </location>
</feature>
<feature type="signal peptide" evidence="7">
    <location>
        <begin position="1"/>
        <end position="20"/>
    </location>
</feature>